<evidence type="ECO:0000256" key="2">
    <source>
        <dbReference type="ARBA" id="ARBA00022475"/>
    </source>
</evidence>
<dbReference type="SUPFAM" id="SSF109998">
    <property type="entry name" value="Triger factor/SurA peptide-binding domain-like"/>
    <property type="match status" value="1"/>
</dbReference>
<protein>
    <submittedName>
        <fullName evidence="10">Peptidylprolyl isomerase</fullName>
    </submittedName>
</protein>
<dbReference type="Pfam" id="PF13624">
    <property type="entry name" value="SurA_N_3"/>
    <property type="match status" value="1"/>
</dbReference>
<evidence type="ECO:0000259" key="9">
    <source>
        <dbReference type="Pfam" id="PF13145"/>
    </source>
</evidence>
<evidence type="ECO:0000313" key="10">
    <source>
        <dbReference type="EMBL" id="QOP45989.1"/>
    </source>
</evidence>
<organism evidence="10 11">
    <name type="scientific">Sulfurimonas paralvinellae</name>
    <dbReference type="NCBI Taxonomy" id="317658"/>
    <lineage>
        <taxon>Bacteria</taxon>
        <taxon>Pseudomonadati</taxon>
        <taxon>Campylobacterota</taxon>
        <taxon>Epsilonproteobacteria</taxon>
        <taxon>Campylobacterales</taxon>
        <taxon>Sulfurimonadaceae</taxon>
        <taxon>Sulfurimonas</taxon>
    </lineage>
</organism>
<evidence type="ECO:0000256" key="5">
    <source>
        <dbReference type="ARBA" id="ARBA00023136"/>
    </source>
</evidence>
<dbReference type="Pfam" id="PF13145">
    <property type="entry name" value="Rotamase_2"/>
    <property type="match status" value="1"/>
</dbReference>
<keyword evidence="5 8" id="KW-0472">Membrane</keyword>
<reference evidence="10 11" key="1">
    <citation type="submission" date="2019-07" db="EMBL/GenBank/DDBJ databases">
        <title>Sulfurimonas paralvinellae sp. nov., a novel mesophilic, hydrogen- and sulfur-oxidizing chemolithoautotroph within the Epsilonproteo- bacteria isolated from a deep-sea hydrothermal vent polychaete nest, reclassification of Thiomicrospira denitrificans as Sulfurimonas denitrificans comb. nov. and emended description of the genus Sulfurimonas.</title>
        <authorList>
            <person name="Wang S."/>
            <person name="Jiang L."/>
            <person name="Shao Z."/>
        </authorList>
    </citation>
    <scope>NUCLEOTIDE SEQUENCE [LARGE SCALE GENOMIC DNA]</scope>
    <source>
        <strain evidence="10 11">GO25</strain>
    </source>
</reference>
<gene>
    <name evidence="10" type="ORF">FM071_06650</name>
</gene>
<evidence type="ECO:0000256" key="1">
    <source>
        <dbReference type="ARBA" id="ARBA00004401"/>
    </source>
</evidence>
<keyword evidence="3 8" id="KW-0812">Transmembrane</keyword>
<dbReference type="KEGG" id="spal:FM071_06650"/>
<keyword evidence="2" id="KW-1003">Cell membrane</keyword>
<feature type="domain" description="PpiC" evidence="9">
    <location>
        <begin position="240"/>
        <end position="362"/>
    </location>
</feature>
<keyword evidence="11" id="KW-1185">Reference proteome</keyword>
<evidence type="ECO:0000256" key="7">
    <source>
        <dbReference type="ARBA" id="ARBA00038408"/>
    </source>
</evidence>
<dbReference type="Proteomes" id="UP000593580">
    <property type="component" value="Chromosome"/>
</dbReference>
<dbReference type="Gene3D" id="1.10.4030.10">
    <property type="entry name" value="Porin chaperone SurA, peptide-binding domain"/>
    <property type="match status" value="1"/>
</dbReference>
<evidence type="ECO:0000256" key="3">
    <source>
        <dbReference type="ARBA" id="ARBA00022692"/>
    </source>
</evidence>
<dbReference type="AlphaFoldDB" id="A0A7M1B8D0"/>
<dbReference type="GO" id="GO:0005886">
    <property type="term" value="C:plasma membrane"/>
    <property type="evidence" value="ECO:0007669"/>
    <property type="project" value="UniProtKB-SubCell"/>
</dbReference>
<dbReference type="GO" id="GO:0003755">
    <property type="term" value="F:peptidyl-prolyl cis-trans isomerase activity"/>
    <property type="evidence" value="ECO:0007669"/>
    <property type="project" value="InterPro"/>
</dbReference>
<keyword evidence="10" id="KW-0413">Isomerase</keyword>
<keyword evidence="6" id="KW-0143">Chaperone</keyword>
<dbReference type="InterPro" id="IPR052029">
    <property type="entry name" value="PpiD_chaperone"/>
</dbReference>
<dbReference type="PANTHER" id="PTHR47529">
    <property type="entry name" value="PEPTIDYL-PROLYL CIS-TRANS ISOMERASE D"/>
    <property type="match status" value="1"/>
</dbReference>
<name>A0A7M1B8D0_9BACT</name>
<dbReference type="EMBL" id="CP041406">
    <property type="protein sequence ID" value="QOP45989.1"/>
    <property type="molecule type" value="Genomic_DNA"/>
</dbReference>
<comment type="similarity">
    <text evidence="7">Belongs to the PpiD chaperone family.</text>
</comment>
<comment type="subcellular location">
    <subcellularLocation>
        <location evidence="1">Cell membrane</location>
        <topology evidence="1">Single-pass type II membrane protein</topology>
    </subcellularLocation>
</comment>
<dbReference type="InterPro" id="IPR000297">
    <property type="entry name" value="PPIase_PpiC"/>
</dbReference>
<keyword evidence="4 8" id="KW-1133">Transmembrane helix</keyword>
<evidence type="ECO:0000313" key="11">
    <source>
        <dbReference type="Proteomes" id="UP000593580"/>
    </source>
</evidence>
<proteinExistence type="inferred from homology"/>
<evidence type="ECO:0000256" key="8">
    <source>
        <dbReference type="SAM" id="Phobius"/>
    </source>
</evidence>
<evidence type="ECO:0000256" key="6">
    <source>
        <dbReference type="ARBA" id="ARBA00023186"/>
    </source>
</evidence>
<accession>A0A7M1B8D0</accession>
<feature type="transmembrane region" description="Helical" evidence="8">
    <location>
        <begin position="12"/>
        <end position="32"/>
    </location>
</feature>
<sequence length="488" mass="55564">MITWMQRHKKWLIITIWISTIAFIGAGFVGWGQYKYGDKASSVAKVGDVEISMSELQKAYSRLYQQYNQMLQGNFDEEKAKQFGLQKQALQQLVQQALLVNLAKSYDLMVSDIELFRVIKSQKVFYKNGAFDKETYKQVLSQNRMTPKEYEKGLRRELLIQKAVGLLPVKASPNEEKIVTTLLNIADKINYKILSEDMIHITPTDKELKNFWEGQKNNFMTDVSYEINFVKQSPVSKEYDKAAITKHYQENKTHFRDKEGKILPLENAKDAVIKELNAKASKDAALRTYIAFKKGKLDPSVKKETLTISNSNNPLGDQVLKTVTTLSATKPYAKPVLVNDTYYIIELVKTNPAMPKSYEAAKAEVLPLYLAQKRKEKLFALANSSVDTFIGQTTDFITVSSVDKINGLTKNEAGEFLQKLFTTDKKKAFITLKDGKIVLFNILEQKLLNNKNSNGSDVITRLKSTLFSEGLMKTLQNKYQTEIFIQGL</sequence>
<evidence type="ECO:0000256" key="4">
    <source>
        <dbReference type="ARBA" id="ARBA00022989"/>
    </source>
</evidence>
<dbReference type="PANTHER" id="PTHR47529:SF1">
    <property type="entry name" value="PERIPLASMIC CHAPERONE PPID"/>
    <property type="match status" value="1"/>
</dbReference>
<dbReference type="InterPro" id="IPR027304">
    <property type="entry name" value="Trigger_fact/SurA_dom_sf"/>
</dbReference>